<protein>
    <submittedName>
        <fullName evidence="6">AraC family transcriptional regulator</fullName>
    </submittedName>
</protein>
<dbReference type="SMART" id="SM00342">
    <property type="entry name" value="HTH_ARAC"/>
    <property type="match status" value="1"/>
</dbReference>
<dbReference type="InterPro" id="IPR050204">
    <property type="entry name" value="AraC_XylS_family_regulators"/>
</dbReference>
<sequence length="325" mass="35308">MGHTSLDYPDAGAEAGAGKKGRRETRDIGVVVFDGFSLLAAGVVTEVFEMANEIYAPRSNGRPLYDVRFYSSDGGSVAWSSAISVRTYACDAGSARAFDALFVAGGEGARRAARDARMIDWLRTVVPQTGIVRTIGEGRMLLDAARTKRHAGDANDAVPGVDDRSASARAALSLVERDLGSDAARGIAMRLALTDESASNEPLPDLRRTTSAERARASARWMQQNCERAISVSDAVRVAAMSERNFLRCFKQEIGKTPSEFLREVRLMRTMQLLAGTDLPIGTIARRCGWGNGDRLAKIFRRRLDVTPSEYRARARAASEIEAES</sequence>
<dbReference type="GO" id="GO:0043565">
    <property type="term" value="F:sequence-specific DNA binding"/>
    <property type="evidence" value="ECO:0007669"/>
    <property type="project" value="InterPro"/>
</dbReference>
<accession>A0A132F7S4</accession>
<evidence type="ECO:0000256" key="4">
    <source>
        <dbReference type="SAM" id="MobiDB-lite"/>
    </source>
</evidence>
<keyword evidence="1" id="KW-0805">Transcription regulation</keyword>
<evidence type="ECO:0000256" key="1">
    <source>
        <dbReference type="ARBA" id="ARBA00023015"/>
    </source>
</evidence>
<evidence type="ECO:0000313" key="6">
    <source>
        <dbReference type="EMBL" id="KWF72271.1"/>
    </source>
</evidence>
<dbReference type="Gene3D" id="3.40.50.880">
    <property type="match status" value="1"/>
</dbReference>
<dbReference type="InterPro" id="IPR029062">
    <property type="entry name" value="Class_I_gatase-like"/>
</dbReference>
<feature type="region of interest" description="Disordered" evidence="4">
    <location>
        <begin position="1"/>
        <end position="20"/>
    </location>
</feature>
<evidence type="ECO:0000256" key="2">
    <source>
        <dbReference type="ARBA" id="ARBA00023125"/>
    </source>
</evidence>
<reference evidence="6 7" key="1">
    <citation type="submission" date="2015-11" db="EMBL/GenBank/DDBJ databases">
        <title>Expanding the genomic diversity of Burkholderia species for the development of highly accurate diagnostics.</title>
        <authorList>
            <person name="Sahl J."/>
            <person name="Keim P."/>
            <person name="Wagner D."/>
        </authorList>
    </citation>
    <scope>NUCLEOTIDE SEQUENCE [LARGE SCALE GENOMIC DNA]</scope>
    <source>
        <strain evidence="6 7">MSMB574WGS</strain>
    </source>
</reference>
<evidence type="ECO:0000256" key="3">
    <source>
        <dbReference type="ARBA" id="ARBA00023163"/>
    </source>
</evidence>
<proteinExistence type="predicted"/>
<dbReference type="InterPro" id="IPR009057">
    <property type="entry name" value="Homeodomain-like_sf"/>
</dbReference>
<feature type="domain" description="HTH araC/xylS-type" evidence="5">
    <location>
        <begin position="216"/>
        <end position="314"/>
    </location>
</feature>
<dbReference type="SUPFAM" id="SSF52317">
    <property type="entry name" value="Class I glutamine amidotransferase-like"/>
    <property type="match status" value="1"/>
</dbReference>
<dbReference type="Pfam" id="PF12833">
    <property type="entry name" value="HTH_18"/>
    <property type="match status" value="1"/>
</dbReference>
<dbReference type="PROSITE" id="PS01124">
    <property type="entry name" value="HTH_ARAC_FAMILY_2"/>
    <property type="match status" value="1"/>
</dbReference>
<dbReference type="Gene3D" id="1.10.10.60">
    <property type="entry name" value="Homeodomain-like"/>
    <property type="match status" value="1"/>
</dbReference>
<dbReference type="AlphaFoldDB" id="A0A132F7S4"/>
<gene>
    <name evidence="6" type="ORF">WT57_06615</name>
</gene>
<evidence type="ECO:0000313" key="7">
    <source>
        <dbReference type="Proteomes" id="UP000061512"/>
    </source>
</evidence>
<dbReference type="GO" id="GO:0003700">
    <property type="term" value="F:DNA-binding transcription factor activity"/>
    <property type="evidence" value="ECO:0007669"/>
    <property type="project" value="InterPro"/>
</dbReference>
<keyword evidence="2" id="KW-0238">DNA-binding</keyword>
<evidence type="ECO:0000259" key="5">
    <source>
        <dbReference type="PROSITE" id="PS01124"/>
    </source>
</evidence>
<name>A0A132F7S4_9BURK</name>
<organism evidence="6 7">
    <name type="scientific">Burkholderia pseudomultivorans</name>
    <dbReference type="NCBI Taxonomy" id="1207504"/>
    <lineage>
        <taxon>Bacteria</taxon>
        <taxon>Pseudomonadati</taxon>
        <taxon>Pseudomonadota</taxon>
        <taxon>Betaproteobacteria</taxon>
        <taxon>Burkholderiales</taxon>
        <taxon>Burkholderiaceae</taxon>
        <taxon>Burkholderia</taxon>
        <taxon>Burkholderia cepacia complex</taxon>
    </lineage>
</organism>
<dbReference type="Proteomes" id="UP000061512">
    <property type="component" value="Unassembled WGS sequence"/>
</dbReference>
<dbReference type="PANTHER" id="PTHR46796">
    <property type="entry name" value="HTH-TYPE TRANSCRIPTIONAL ACTIVATOR RHAS-RELATED"/>
    <property type="match status" value="1"/>
</dbReference>
<dbReference type="EMBL" id="LPJX01000001">
    <property type="protein sequence ID" value="KWF72271.1"/>
    <property type="molecule type" value="Genomic_DNA"/>
</dbReference>
<comment type="caution">
    <text evidence="6">The sequence shown here is derived from an EMBL/GenBank/DDBJ whole genome shotgun (WGS) entry which is preliminary data.</text>
</comment>
<dbReference type="SUPFAM" id="SSF46689">
    <property type="entry name" value="Homeodomain-like"/>
    <property type="match status" value="2"/>
</dbReference>
<keyword evidence="3" id="KW-0804">Transcription</keyword>
<dbReference type="InterPro" id="IPR018060">
    <property type="entry name" value="HTH_AraC"/>
</dbReference>